<dbReference type="Pfam" id="PF12796">
    <property type="entry name" value="Ank_2"/>
    <property type="match status" value="2"/>
</dbReference>
<keyword evidence="16" id="KW-0407">Ion channel</keyword>
<gene>
    <name evidence="27" type="ORF">Cadr_000008535</name>
</gene>
<keyword evidence="28" id="KW-1185">Reference proteome</keyword>
<evidence type="ECO:0000256" key="16">
    <source>
        <dbReference type="ARBA" id="ARBA00023303"/>
    </source>
</evidence>
<evidence type="ECO:0000256" key="25">
    <source>
        <dbReference type="PROSITE-ProRule" id="PRU00023"/>
    </source>
</evidence>
<feature type="repeat" description="ANK" evidence="25">
    <location>
        <begin position="115"/>
        <end position="147"/>
    </location>
</feature>
<keyword evidence="11" id="KW-0112">Calmodulin-binding</keyword>
<evidence type="ECO:0000256" key="7">
    <source>
        <dbReference type="ARBA" id="ARBA00022692"/>
    </source>
</evidence>
<dbReference type="PANTHER" id="PTHR10582:SF11">
    <property type="entry name" value="TRANSIENT RECEPTOR POTENTIAL CATION CHANNEL SUBFAMILY V MEMBER 5"/>
    <property type="match status" value="1"/>
</dbReference>
<dbReference type="PRINTS" id="PR01765">
    <property type="entry name" value="ECACCHANNEL"/>
</dbReference>
<comment type="catalytic activity">
    <reaction evidence="17">
        <text>Ca(2+)(in) = Ca(2+)(out)</text>
        <dbReference type="Rhea" id="RHEA:29671"/>
        <dbReference type="ChEBI" id="CHEBI:29108"/>
    </reaction>
</comment>
<organism evidence="27 28">
    <name type="scientific">Camelus dromedarius</name>
    <name type="common">Dromedary</name>
    <name type="synonym">Arabian camel</name>
    <dbReference type="NCBI Taxonomy" id="9838"/>
    <lineage>
        <taxon>Eukaryota</taxon>
        <taxon>Metazoa</taxon>
        <taxon>Chordata</taxon>
        <taxon>Craniata</taxon>
        <taxon>Vertebrata</taxon>
        <taxon>Euteleostomi</taxon>
        <taxon>Mammalia</taxon>
        <taxon>Eutheria</taxon>
        <taxon>Laurasiatheria</taxon>
        <taxon>Artiodactyla</taxon>
        <taxon>Tylopoda</taxon>
        <taxon>Camelidae</taxon>
        <taxon>Camelus</taxon>
    </lineage>
</organism>
<dbReference type="GO" id="GO:0005516">
    <property type="term" value="F:calmodulin binding"/>
    <property type="evidence" value="ECO:0007669"/>
    <property type="project" value="UniProtKB-KW"/>
</dbReference>
<keyword evidence="14" id="KW-0406">Ion transport</keyword>
<sequence length="373" mass="42222">MGASPPKARGLWIQLQKLLTSLVGQQDRDQGLDEAYMLQQKRIRESPLLRAAKENDLCVLKELLVDQTCDFQQRGALGETALHIAALYDNLEAAMVLLEAAPELVKEPTIREPFAGQTALHIAIMNQNMNLVRALLAHGASVSARALGSAFRLSPRNLIYFGEHPLSFAACMGSEEIVRLLIEHGADIRAQDSLGNTVLHILVLQPNKTFACQMYNLLLSYDRRGDRLQSLELVPNHQGLTPFKLAGVEGNTVMFQHLMQKRKHIQWTCGPLTSTLYDLTEIDSWGENVSFLELVVSSKKREARQILEQTPVKQLVSFKWKKYGRPYFYILGTLYVLYMICFTMCCIHRPLKSRCSNRTNSRDITILQQKLLQ</sequence>
<keyword evidence="4" id="KW-0597">Phosphoprotein</keyword>
<evidence type="ECO:0000256" key="5">
    <source>
        <dbReference type="ARBA" id="ARBA00022568"/>
    </source>
</evidence>
<evidence type="ECO:0000256" key="8">
    <source>
        <dbReference type="ARBA" id="ARBA00022723"/>
    </source>
</evidence>
<dbReference type="InterPro" id="IPR002110">
    <property type="entry name" value="Ankyrin_rpt"/>
</dbReference>
<evidence type="ECO:0000256" key="1">
    <source>
        <dbReference type="ARBA" id="ARBA00004424"/>
    </source>
</evidence>
<dbReference type="EMBL" id="JWIN03000007">
    <property type="protein sequence ID" value="KAB1276409.1"/>
    <property type="molecule type" value="Genomic_DNA"/>
</dbReference>
<comment type="similarity">
    <text evidence="19">Belongs to the transient receptor (TC 1.A.4) family. TrpV subfamily. TRPV5 sub-subfamily.</text>
</comment>
<evidence type="ECO:0000256" key="21">
    <source>
        <dbReference type="ARBA" id="ARBA00068289"/>
    </source>
</evidence>
<dbReference type="PANTHER" id="PTHR10582">
    <property type="entry name" value="TRANSIENT RECEPTOR POTENTIAL ION CHANNEL PROTEIN"/>
    <property type="match status" value="1"/>
</dbReference>
<evidence type="ECO:0000256" key="12">
    <source>
        <dbReference type="ARBA" id="ARBA00022989"/>
    </source>
</evidence>
<keyword evidence="6" id="KW-0107">Calcium channel</keyword>
<evidence type="ECO:0000256" key="10">
    <source>
        <dbReference type="ARBA" id="ARBA00022837"/>
    </source>
</evidence>
<feature type="non-terminal residue" evidence="27">
    <location>
        <position position="373"/>
    </location>
</feature>
<dbReference type="PROSITE" id="PS50297">
    <property type="entry name" value="ANK_REP_REGION"/>
    <property type="match status" value="2"/>
</dbReference>
<evidence type="ECO:0000256" key="9">
    <source>
        <dbReference type="ARBA" id="ARBA00022737"/>
    </source>
</evidence>
<keyword evidence="27" id="KW-0675">Receptor</keyword>
<keyword evidence="5" id="KW-0109">Calcium transport</keyword>
<evidence type="ECO:0000256" key="14">
    <source>
        <dbReference type="ARBA" id="ARBA00023065"/>
    </source>
</evidence>
<keyword evidence="13 25" id="KW-0040">ANK repeat</keyword>
<dbReference type="GO" id="GO:0046872">
    <property type="term" value="F:metal ion binding"/>
    <property type="evidence" value="ECO:0007669"/>
    <property type="project" value="UniProtKB-KW"/>
</dbReference>
<accession>A0A5N4DZ74</accession>
<evidence type="ECO:0000256" key="13">
    <source>
        <dbReference type="ARBA" id="ARBA00023043"/>
    </source>
</evidence>
<dbReference type="STRING" id="9838.ENSCDRP00005009124"/>
<keyword evidence="8" id="KW-0479">Metal-binding</keyword>
<evidence type="ECO:0000256" key="19">
    <source>
        <dbReference type="ARBA" id="ARBA00061407"/>
    </source>
</evidence>
<evidence type="ECO:0000256" key="3">
    <source>
        <dbReference type="ARBA" id="ARBA00022475"/>
    </source>
</evidence>
<evidence type="ECO:0000256" key="22">
    <source>
        <dbReference type="ARBA" id="ARBA00075383"/>
    </source>
</evidence>
<comment type="caution">
    <text evidence="27">The sequence shown here is derived from an EMBL/GenBank/DDBJ whole genome shotgun (WGS) entry which is preliminary data.</text>
</comment>
<comment type="subcellular location">
    <subcellularLocation>
        <location evidence="1">Apical cell membrane</location>
        <topology evidence="1">Multi-pass membrane protein</topology>
    </subcellularLocation>
</comment>
<evidence type="ECO:0000256" key="6">
    <source>
        <dbReference type="ARBA" id="ARBA00022673"/>
    </source>
</evidence>
<protein>
    <recommendedName>
        <fullName evidence="21">Transient receptor potential cation channel subfamily V member 5</fullName>
    </recommendedName>
    <alternativeName>
        <fullName evidence="23">Calcium transport protein 2</fullName>
    </alternativeName>
    <alternativeName>
        <fullName evidence="22">Epithelial calcium channel 1</fullName>
    </alternativeName>
    <alternativeName>
        <fullName evidence="24">Osm-9-like TRP channel 3</fullName>
    </alternativeName>
</protein>
<evidence type="ECO:0000256" key="17">
    <source>
        <dbReference type="ARBA" id="ARBA00036634"/>
    </source>
</evidence>
<keyword evidence="15 26" id="KW-0472">Membrane</keyword>
<evidence type="ECO:0000256" key="11">
    <source>
        <dbReference type="ARBA" id="ARBA00022860"/>
    </source>
</evidence>
<feature type="repeat" description="ANK" evidence="25">
    <location>
        <begin position="161"/>
        <end position="193"/>
    </location>
</feature>
<dbReference type="Gene3D" id="1.25.40.20">
    <property type="entry name" value="Ankyrin repeat-containing domain"/>
    <property type="match status" value="2"/>
</dbReference>
<proteinExistence type="inferred from homology"/>
<keyword evidence="9" id="KW-0677">Repeat</keyword>
<evidence type="ECO:0000256" key="26">
    <source>
        <dbReference type="SAM" id="Phobius"/>
    </source>
</evidence>
<evidence type="ECO:0000256" key="23">
    <source>
        <dbReference type="ARBA" id="ARBA00077127"/>
    </source>
</evidence>
<dbReference type="GO" id="GO:0016324">
    <property type="term" value="C:apical plasma membrane"/>
    <property type="evidence" value="ECO:0007669"/>
    <property type="project" value="UniProtKB-SubCell"/>
</dbReference>
<dbReference type="PROSITE" id="PS50088">
    <property type="entry name" value="ANK_REPEAT"/>
    <property type="match status" value="2"/>
</dbReference>
<dbReference type="InterPro" id="IPR036770">
    <property type="entry name" value="Ankyrin_rpt-contain_sf"/>
</dbReference>
<keyword evidence="7 26" id="KW-0812">Transmembrane</keyword>
<dbReference type="PRINTS" id="PR01415">
    <property type="entry name" value="ANKYRIN"/>
</dbReference>
<evidence type="ECO:0000256" key="4">
    <source>
        <dbReference type="ARBA" id="ARBA00022553"/>
    </source>
</evidence>
<evidence type="ECO:0000313" key="27">
    <source>
        <dbReference type="EMBL" id="KAB1276409.1"/>
    </source>
</evidence>
<dbReference type="GO" id="GO:0098703">
    <property type="term" value="P:calcium ion import across plasma membrane"/>
    <property type="evidence" value="ECO:0007669"/>
    <property type="project" value="TreeGrafter"/>
</dbReference>
<dbReference type="Proteomes" id="UP000299084">
    <property type="component" value="Unassembled WGS sequence"/>
</dbReference>
<dbReference type="GO" id="GO:0005262">
    <property type="term" value="F:calcium channel activity"/>
    <property type="evidence" value="ECO:0007669"/>
    <property type="project" value="UniProtKB-KW"/>
</dbReference>
<dbReference type="SUPFAM" id="SSF48403">
    <property type="entry name" value="Ankyrin repeat"/>
    <property type="match status" value="1"/>
</dbReference>
<evidence type="ECO:0000256" key="20">
    <source>
        <dbReference type="ARBA" id="ARBA00065589"/>
    </source>
</evidence>
<dbReference type="FunFam" id="1.25.40.20:FF:000143">
    <property type="entry name" value="transient receptor potential cation channel subfamily V member 5"/>
    <property type="match status" value="1"/>
</dbReference>
<evidence type="ECO:0000256" key="18">
    <source>
        <dbReference type="ARBA" id="ARBA00058261"/>
    </source>
</evidence>
<name>A0A5N4DZ74_CAMDR</name>
<comment type="subunit">
    <text evidence="20">Homotetramer and probably heterotetramer with TRPV6. Interacts with TRPV6. Interacts with S100A10 and probably with the ANAX2-S100A10 heterotetramer. The interaction with S100A10 is required for the trafficking to the plasma membrane. Interacts with calmodulin. Interacts with BSPRY, which results in its inactivation.</text>
</comment>
<dbReference type="SMART" id="SM00248">
    <property type="entry name" value="ANK"/>
    <property type="match status" value="4"/>
</dbReference>
<keyword evidence="2" id="KW-0813">Transport</keyword>
<reference evidence="27 28" key="1">
    <citation type="journal article" date="2019" name="Mol. Ecol. Resour.">
        <title>Improving Illumina assemblies with Hi-C and long reads: an example with the North African dromedary.</title>
        <authorList>
            <person name="Elbers J.P."/>
            <person name="Rogers M.F."/>
            <person name="Perelman P.L."/>
            <person name="Proskuryakova A.A."/>
            <person name="Serdyukova N.A."/>
            <person name="Johnson W.E."/>
            <person name="Horin P."/>
            <person name="Corander J."/>
            <person name="Murphy D."/>
            <person name="Burger P.A."/>
        </authorList>
    </citation>
    <scope>NUCLEOTIDE SEQUENCE [LARGE SCALE GENOMIC DNA]</scope>
    <source>
        <strain evidence="27">Drom800</strain>
        <tissue evidence="27">Blood</tissue>
    </source>
</reference>
<evidence type="ECO:0000256" key="15">
    <source>
        <dbReference type="ARBA" id="ARBA00023136"/>
    </source>
</evidence>
<dbReference type="AlphaFoldDB" id="A0A5N4DZ74"/>
<keyword evidence="12 26" id="KW-1133">Transmembrane helix</keyword>
<dbReference type="InterPro" id="IPR024862">
    <property type="entry name" value="TRPV"/>
</dbReference>
<dbReference type="FunFam" id="1.25.40.20:FF:000487">
    <property type="entry name" value="Transient receptor potential cation channel subfamily V member 5"/>
    <property type="match status" value="1"/>
</dbReference>
<evidence type="ECO:0000313" key="28">
    <source>
        <dbReference type="Proteomes" id="UP000299084"/>
    </source>
</evidence>
<keyword evidence="10" id="KW-0106">Calcium</keyword>
<feature type="transmembrane region" description="Helical" evidence="26">
    <location>
        <begin position="327"/>
        <end position="347"/>
    </location>
</feature>
<comment type="function">
    <text evidence="18">Constitutively active calcium selective cation channel thought to be involved in Ca(2+) reabsorption in kidney and intestine. Required for normal Ca(2+) reabsorption in the kidney distal convoluted tubules. The channel is activated by low internal calcium level and the current exhibits an inward rectification. A Ca(2+)-dependent feedback regulation includes fast channel inactivation and slow current decay. Heteromeric assembly with TRPV6 seems to modify channel properties. TRPV5-TRPV6 heteromultimeric concatemers exhibit voltage-dependent gating.</text>
</comment>
<keyword evidence="3" id="KW-1003">Cell membrane</keyword>
<dbReference type="InterPro" id="IPR008344">
    <property type="entry name" value="TRPV5/TRPV6"/>
</dbReference>
<evidence type="ECO:0000256" key="2">
    <source>
        <dbReference type="ARBA" id="ARBA00022448"/>
    </source>
</evidence>
<evidence type="ECO:0000256" key="24">
    <source>
        <dbReference type="ARBA" id="ARBA00083966"/>
    </source>
</evidence>